<dbReference type="EMBL" id="CP023777">
    <property type="protein sequence ID" value="ATL49017.1"/>
    <property type="molecule type" value="Genomic_DNA"/>
</dbReference>
<dbReference type="GO" id="GO:0005886">
    <property type="term" value="C:plasma membrane"/>
    <property type="evidence" value="ECO:0007669"/>
    <property type="project" value="UniProtKB-SubCell"/>
</dbReference>
<evidence type="ECO:0000256" key="6">
    <source>
        <dbReference type="SAM" id="Phobius"/>
    </source>
</evidence>
<proteinExistence type="predicted"/>
<evidence type="ECO:0000313" key="7">
    <source>
        <dbReference type="EMBL" id="ATL49017.1"/>
    </source>
</evidence>
<feature type="transmembrane region" description="Helical" evidence="6">
    <location>
        <begin position="123"/>
        <end position="143"/>
    </location>
</feature>
<dbReference type="InterPro" id="IPR002797">
    <property type="entry name" value="Polysacc_synth"/>
</dbReference>
<dbReference type="OrthoDB" id="88014at2"/>
<gene>
    <name evidence="7" type="ORF">COR50_18600</name>
</gene>
<organism evidence="7 8">
    <name type="scientific">Chitinophaga caeni</name>
    <dbReference type="NCBI Taxonomy" id="2029983"/>
    <lineage>
        <taxon>Bacteria</taxon>
        <taxon>Pseudomonadati</taxon>
        <taxon>Bacteroidota</taxon>
        <taxon>Chitinophagia</taxon>
        <taxon>Chitinophagales</taxon>
        <taxon>Chitinophagaceae</taxon>
        <taxon>Chitinophaga</taxon>
    </lineage>
</organism>
<feature type="transmembrane region" description="Helical" evidence="6">
    <location>
        <begin position="183"/>
        <end position="202"/>
    </location>
</feature>
<accession>A0A291QYL7</accession>
<name>A0A291QYL7_9BACT</name>
<evidence type="ECO:0000256" key="4">
    <source>
        <dbReference type="ARBA" id="ARBA00022989"/>
    </source>
</evidence>
<feature type="transmembrane region" description="Helical" evidence="6">
    <location>
        <begin position="36"/>
        <end position="60"/>
    </location>
</feature>
<sequence>MGTIRKQGIQTTIITYIGFAIGAINMVLFARLMDPALFGLTRLLISIGLLYLAFSSLGSITLINKFYPYYRDHLAPDKRDLFGIVILLCITGFIIVSGITLGLKSPITEYYRSTNGGALFSDYYYIIYPYSFFFIIFSILEVFSYNQYKSVLPIFLKEVFVRLLTTLLIILFFLYFLNTTGFIVSYSLVYAAASFVLIWYLIRLGLFKFSFKISNLTKRLSDKLIGFTSLIYGGNVFTVVSQNVDTIVISYLRDLKTTGIFEFNTYISNIIMIPQKSIVAISIPVLAQAWKDKDLAKIHRIYSRSSLVLLTYAILIFGVIWLNLENVFQVLKIPDAYLEGKSLVLMLGLMRIMDLGTGVSSQIIGTSNHWKFEFGTNLILVSLAIPLNYFMIYHFGMLGSGIAQLFSLTVFNAIRFTFLYKRYKLQPFSMKTVYTILVGLGAYYIAYFIPLENAFAAIVIKSITFAGIFIGCNLLFKLSEDVEESYKKGINILQKILKRK</sequence>
<keyword evidence="5 6" id="KW-0472">Membrane</keyword>
<evidence type="ECO:0000256" key="3">
    <source>
        <dbReference type="ARBA" id="ARBA00022692"/>
    </source>
</evidence>
<feature type="transmembrane region" description="Helical" evidence="6">
    <location>
        <begin position="155"/>
        <end position="177"/>
    </location>
</feature>
<evidence type="ECO:0000313" key="8">
    <source>
        <dbReference type="Proteomes" id="UP000220133"/>
    </source>
</evidence>
<reference evidence="7 8" key="1">
    <citation type="submission" date="2017-10" db="EMBL/GenBank/DDBJ databases">
        <title>Paenichitinophaga pekingensis gen. nov., sp. nov., isolated from activated sludge.</title>
        <authorList>
            <person name="Jin D."/>
            <person name="Kong X."/>
            <person name="Deng Y."/>
            <person name="Bai Z."/>
        </authorList>
    </citation>
    <scope>NUCLEOTIDE SEQUENCE [LARGE SCALE GENOMIC DNA]</scope>
    <source>
        <strain evidence="7 8">13</strain>
    </source>
</reference>
<feature type="transmembrane region" description="Helical" evidence="6">
    <location>
        <begin position="455"/>
        <end position="476"/>
    </location>
</feature>
<feature type="transmembrane region" description="Helical" evidence="6">
    <location>
        <begin position="344"/>
        <end position="365"/>
    </location>
</feature>
<keyword evidence="4 6" id="KW-1133">Transmembrane helix</keyword>
<feature type="transmembrane region" description="Helical" evidence="6">
    <location>
        <begin position="81"/>
        <end position="103"/>
    </location>
</feature>
<dbReference type="RefSeq" id="WP_098195385.1">
    <property type="nucleotide sequence ID" value="NZ_CP023777.1"/>
</dbReference>
<dbReference type="AlphaFoldDB" id="A0A291QYL7"/>
<dbReference type="InterPro" id="IPR050833">
    <property type="entry name" value="Poly_Biosynth_Transport"/>
</dbReference>
<evidence type="ECO:0000256" key="2">
    <source>
        <dbReference type="ARBA" id="ARBA00022475"/>
    </source>
</evidence>
<keyword evidence="3 6" id="KW-0812">Transmembrane</keyword>
<feature type="transmembrane region" description="Helical" evidence="6">
    <location>
        <begin position="12"/>
        <end position="30"/>
    </location>
</feature>
<feature type="transmembrane region" description="Helical" evidence="6">
    <location>
        <begin position="432"/>
        <end position="449"/>
    </location>
</feature>
<feature type="transmembrane region" description="Helical" evidence="6">
    <location>
        <begin position="402"/>
        <end position="420"/>
    </location>
</feature>
<keyword evidence="2" id="KW-1003">Cell membrane</keyword>
<feature type="transmembrane region" description="Helical" evidence="6">
    <location>
        <begin position="307"/>
        <end position="324"/>
    </location>
</feature>
<dbReference type="PANTHER" id="PTHR30250">
    <property type="entry name" value="PST FAMILY PREDICTED COLANIC ACID TRANSPORTER"/>
    <property type="match status" value="1"/>
</dbReference>
<evidence type="ECO:0000256" key="5">
    <source>
        <dbReference type="ARBA" id="ARBA00023136"/>
    </source>
</evidence>
<evidence type="ECO:0000256" key="1">
    <source>
        <dbReference type="ARBA" id="ARBA00004651"/>
    </source>
</evidence>
<protein>
    <submittedName>
        <fullName evidence="7">Uncharacterized protein</fullName>
    </submittedName>
</protein>
<comment type="subcellular location">
    <subcellularLocation>
        <location evidence="1">Cell membrane</location>
        <topology evidence="1">Multi-pass membrane protein</topology>
    </subcellularLocation>
</comment>
<dbReference type="KEGG" id="cbae:COR50_18600"/>
<dbReference type="PANTHER" id="PTHR30250:SF11">
    <property type="entry name" value="O-ANTIGEN TRANSPORTER-RELATED"/>
    <property type="match status" value="1"/>
</dbReference>
<keyword evidence="8" id="KW-1185">Reference proteome</keyword>
<dbReference type="Proteomes" id="UP000220133">
    <property type="component" value="Chromosome"/>
</dbReference>
<feature type="transmembrane region" description="Helical" evidence="6">
    <location>
        <begin position="377"/>
        <end position="396"/>
    </location>
</feature>
<dbReference type="Pfam" id="PF01943">
    <property type="entry name" value="Polysacc_synt"/>
    <property type="match status" value="1"/>
</dbReference>